<evidence type="ECO:0000313" key="12">
    <source>
        <dbReference type="EMBL" id="KAF2139574.1"/>
    </source>
</evidence>
<feature type="transmembrane region" description="Helical" evidence="10">
    <location>
        <begin position="205"/>
        <end position="226"/>
    </location>
</feature>
<evidence type="ECO:0000256" key="8">
    <source>
        <dbReference type="ARBA" id="ARBA00023065"/>
    </source>
</evidence>
<comment type="subcellular location">
    <subcellularLocation>
        <location evidence="1">Membrane</location>
        <topology evidence="1">Multi-pass membrane protein</topology>
    </subcellularLocation>
</comment>
<dbReference type="GO" id="GO:0006826">
    <property type="term" value="P:iron ion transport"/>
    <property type="evidence" value="ECO:0007669"/>
    <property type="project" value="TreeGrafter"/>
</dbReference>
<accession>A0A6A6B8P9</accession>
<dbReference type="Pfam" id="PF08030">
    <property type="entry name" value="NAD_binding_6"/>
    <property type="match status" value="1"/>
</dbReference>
<evidence type="ECO:0000256" key="9">
    <source>
        <dbReference type="ARBA" id="ARBA00023136"/>
    </source>
</evidence>
<feature type="transmembrane region" description="Helical" evidence="10">
    <location>
        <begin position="233"/>
        <end position="250"/>
    </location>
</feature>
<evidence type="ECO:0000256" key="2">
    <source>
        <dbReference type="ARBA" id="ARBA00006278"/>
    </source>
</evidence>
<dbReference type="SFLD" id="SFLDG01168">
    <property type="entry name" value="Ferric_reductase_subgroup_(FRE"/>
    <property type="match status" value="1"/>
</dbReference>
<feature type="transmembrane region" description="Helical" evidence="10">
    <location>
        <begin position="27"/>
        <end position="49"/>
    </location>
</feature>
<dbReference type="GeneID" id="54298347"/>
<keyword evidence="3" id="KW-0813">Transport</keyword>
<dbReference type="RefSeq" id="XP_033395287.1">
    <property type="nucleotide sequence ID" value="XM_033540851.1"/>
</dbReference>
<evidence type="ECO:0000259" key="11">
    <source>
        <dbReference type="PROSITE" id="PS51384"/>
    </source>
</evidence>
<dbReference type="CDD" id="cd06186">
    <property type="entry name" value="NOX_Duox_like_FAD_NADP"/>
    <property type="match status" value="1"/>
</dbReference>
<dbReference type="InterPro" id="IPR039261">
    <property type="entry name" value="FNR_nucleotide-bd"/>
</dbReference>
<proteinExistence type="inferred from homology"/>
<dbReference type="PANTHER" id="PTHR32361:SF28">
    <property type="entry name" value="FRP1P"/>
    <property type="match status" value="1"/>
</dbReference>
<name>A0A6A6B8P9_9PEZI</name>
<dbReference type="GO" id="GO:0005886">
    <property type="term" value="C:plasma membrane"/>
    <property type="evidence" value="ECO:0007669"/>
    <property type="project" value="TreeGrafter"/>
</dbReference>
<keyword evidence="5" id="KW-0249">Electron transport</keyword>
<dbReference type="Proteomes" id="UP000799438">
    <property type="component" value="Unassembled WGS sequence"/>
</dbReference>
<dbReference type="InterPro" id="IPR013130">
    <property type="entry name" value="Fe3_Rdtase_TM_dom"/>
</dbReference>
<evidence type="ECO:0000256" key="5">
    <source>
        <dbReference type="ARBA" id="ARBA00022982"/>
    </source>
</evidence>
<keyword evidence="9 10" id="KW-0472">Membrane</keyword>
<evidence type="ECO:0000256" key="4">
    <source>
        <dbReference type="ARBA" id="ARBA00022692"/>
    </source>
</evidence>
<dbReference type="GO" id="GO:0015677">
    <property type="term" value="P:copper ion import"/>
    <property type="evidence" value="ECO:0007669"/>
    <property type="project" value="TreeGrafter"/>
</dbReference>
<evidence type="ECO:0000256" key="7">
    <source>
        <dbReference type="ARBA" id="ARBA00023002"/>
    </source>
</evidence>
<keyword evidence="13" id="KW-1185">Reference proteome</keyword>
<reference evidence="12" key="1">
    <citation type="journal article" date="2020" name="Stud. Mycol.">
        <title>101 Dothideomycetes genomes: a test case for predicting lifestyles and emergence of pathogens.</title>
        <authorList>
            <person name="Haridas S."/>
            <person name="Albert R."/>
            <person name="Binder M."/>
            <person name="Bloem J."/>
            <person name="Labutti K."/>
            <person name="Salamov A."/>
            <person name="Andreopoulos B."/>
            <person name="Baker S."/>
            <person name="Barry K."/>
            <person name="Bills G."/>
            <person name="Bluhm B."/>
            <person name="Cannon C."/>
            <person name="Castanera R."/>
            <person name="Culley D."/>
            <person name="Daum C."/>
            <person name="Ezra D."/>
            <person name="Gonzalez J."/>
            <person name="Henrissat B."/>
            <person name="Kuo A."/>
            <person name="Liang C."/>
            <person name="Lipzen A."/>
            <person name="Lutzoni F."/>
            <person name="Magnuson J."/>
            <person name="Mondo S."/>
            <person name="Nolan M."/>
            <person name="Ohm R."/>
            <person name="Pangilinan J."/>
            <person name="Park H.-J."/>
            <person name="Ramirez L."/>
            <person name="Alfaro M."/>
            <person name="Sun H."/>
            <person name="Tritt A."/>
            <person name="Yoshinaga Y."/>
            <person name="Zwiers L.-H."/>
            <person name="Turgeon B."/>
            <person name="Goodwin S."/>
            <person name="Spatafora J."/>
            <person name="Crous P."/>
            <person name="Grigoriev I."/>
        </authorList>
    </citation>
    <scope>NUCLEOTIDE SEQUENCE</scope>
    <source>
        <strain evidence="12">CBS 121167</strain>
    </source>
</reference>
<gene>
    <name evidence="12" type="ORF">K452DRAFT_289578</name>
</gene>
<dbReference type="SFLD" id="SFLDS00052">
    <property type="entry name" value="Ferric_Reductase_Domain"/>
    <property type="match status" value="1"/>
</dbReference>
<dbReference type="Pfam" id="PF01794">
    <property type="entry name" value="Ferric_reduct"/>
    <property type="match status" value="1"/>
</dbReference>
<keyword evidence="4 10" id="KW-0812">Transmembrane</keyword>
<dbReference type="InterPro" id="IPR017927">
    <property type="entry name" value="FAD-bd_FR_type"/>
</dbReference>
<evidence type="ECO:0000256" key="10">
    <source>
        <dbReference type="SAM" id="Phobius"/>
    </source>
</evidence>
<sequence length="587" mass="66398">MLGYSFVTLDDEQKATRRHLLDQYAIVAQWSVLVPLLLPQLAFLARWAFRNCTPERPRSPHPQATSRNPKTCIARVEQAYNQLRWWADEPIRRGWFTKGETLLGLMWTAWLFFLCIHKTGNDYLHLTKRFGIVAASQLPLHYLLAMRSSHSPIQLLTRLSYERVIMLHQIFGKILTFFFALHAGFYFNFFLQSGLIQKRIREVDVITGLISFIMFSVMSTTALGVIRKWNYRVFYTIHVSTAIIVVDVLIWHVQHLRTYVFEVLAVCILAAILKGRKMHQFSGTITLIPGTNLVQVAIPVPFEKDAKELSPGQHVHLSRPPLGQLSLSAVNSLVIRRRTNPFTIASLPSKDKQLLLVARTLNGNTKRLVELAKSLRAQSDAGAAPVSIPLTIEGPYGASSRFPNFREFDYVLLVAGGVGATFTIPMYRAIVEATNVGENDPVIRARVRFVWAVKRLAETRWAFPKHSGAGVEVSDDEHERPRKSVEVFVTRSPSDGERDDQGLLDDLELADGDTLLQEDTEKAHGMVVGHGRPDLRAIVDEAFTSCTGKVAVLACGPESIIKELRQCVKPWVFRQRDVFWHHESFGL</sequence>
<organism evidence="12 13">
    <name type="scientific">Aplosporella prunicola CBS 121167</name>
    <dbReference type="NCBI Taxonomy" id="1176127"/>
    <lineage>
        <taxon>Eukaryota</taxon>
        <taxon>Fungi</taxon>
        <taxon>Dikarya</taxon>
        <taxon>Ascomycota</taxon>
        <taxon>Pezizomycotina</taxon>
        <taxon>Dothideomycetes</taxon>
        <taxon>Dothideomycetes incertae sedis</taxon>
        <taxon>Botryosphaeriales</taxon>
        <taxon>Aplosporellaceae</taxon>
        <taxon>Aplosporella</taxon>
    </lineage>
</organism>
<dbReference type="AlphaFoldDB" id="A0A6A6B8P9"/>
<dbReference type="PROSITE" id="PS51384">
    <property type="entry name" value="FAD_FR"/>
    <property type="match status" value="1"/>
</dbReference>
<feature type="domain" description="FAD-binding FR-type" evidence="11">
    <location>
        <begin position="256"/>
        <end position="402"/>
    </location>
</feature>
<keyword evidence="8" id="KW-0406">Ion transport</keyword>
<evidence type="ECO:0000313" key="13">
    <source>
        <dbReference type="Proteomes" id="UP000799438"/>
    </source>
</evidence>
<dbReference type="GO" id="GO:0000293">
    <property type="term" value="F:ferric-chelate reductase activity"/>
    <property type="evidence" value="ECO:0007669"/>
    <property type="project" value="UniProtKB-ARBA"/>
</dbReference>
<dbReference type="InterPro" id="IPR013121">
    <property type="entry name" value="Fe_red_NAD-bd_6"/>
</dbReference>
<dbReference type="SUPFAM" id="SSF52343">
    <property type="entry name" value="Ferredoxin reductase-like, C-terminal NADP-linked domain"/>
    <property type="match status" value="1"/>
</dbReference>
<dbReference type="PANTHER" id="PTHR32361">
    <property type="entry name" value="FERRIC/CUPRIC REDUCTASE TRANSMEMBRANE COMPONENT"/>
    <property type="match status" value="1"/>
</dbReference>
<dbReference type="Pfam" id="PF08022">
    <property type="entry name" value="FAD_binding_8"/>
    <property type="match status" value="1"/>
</dbReference>
<dbReference type="OrthoDB" id="10006946at2759"/>
<keyword evidence="7" id="KW-0560">Oxidoreductase</keyword>
<dbReference type="GO" id="GO:0006879">
    <property type="term" value="P:intracellular iron ion homeostasis"/>
    <property type="evidence" value="ECO:0007669"/>
    <property type="project" value="TreeGrafter"/>
</dbReference>
<protein>
    <recommendedName>
        <fullName evidence="11">FAD-binding FR-type domain-containing protein</fullName>
    </recommendedName>
</protein>
<feature type="transmembrane region" description="Helical" evidence="10">
    <location>
        <begin position="165"/>
        <end position="185"/>
    </location>
</feature>
<dbReference type="Gene3D" id="3.40.50.80">
    <property type="entry name" value="Nucleotide-binding domain of ferredoxin-NADP reductase (FNR) module"/>
    <property type="match status" value="1"/>
</dbReference>
<dbReference type="EMBL" id="ML995492">
    <property type="protein sequence ID" value="KAF2139574.1"/>
    <property type="molecule type" value="Genomic_DNA"/>
</dbReference>
<evidence type="ECO:0000256" key="3">
    <source>
        <dbReference type="ARBA" id="ARBA00022448"/>
    </source>
</evidence>
<comment type="similarity">
    <text evidence="2">Belongs to the ferric reductase (FRE) family.</text>
</comment>
<evidence type="ECO:0000256" key="1">
    <source>
        <dbReference type="ARBA" id="ARBA00004141"/>
    </source>
</evidence>
<keyword evidence="6 10" id="KW-1133">Transmembrane helix</keyword>
<evidence type="ECO:0000256" key="6">
    <source>
        <dbReference type="ARBA" id="ARBA00022989"/>
    </source>
</evidence>
<dbReference type="InterPro" id="IPR051410">
    <property type="entry name" value="Ferric/Cupric_Reductase"/>
</dbReference>
<dbReference type="InterPro" id="IPR013112">
    <property type="entry name" value="FAD-bd_8"/>
</dbReference>